<proteinExistence type="predicted"/>
<sequence>MAYTELLINPECQNAGSQRHRRSINASLYPYKLVRSLLKRHSSTLAGMLEQIGRTEVMISLLHASRHLHCGRDRESESHVSQAMQRTLQLTQSNFRDPLIAHCKFWLGRIEWFRGDEAKAYQLFLETEQWHKDFPEGEEVPLYLEYLQPDAEKETRRRALCATHPFSLLPPHHRRYPAYRFQLGTSDRKLPSKRSHHDELCETEALVTVRPKSGERSKDPKVWIEIGTKSLPPQYCGSPRRVLPIRRKHQNWDTAWLQNSRFRPPQGQFTFTMYPTGIASRTRPTNIFPEQIYECVVPEEKWNSICKRIKGKYITMGFLAYERQQLEKAVLEKTDRILEQIARSSPSTPEGIRAKYLLYHH</sequence>
<dbReference type="AlphaFoldDB" id="A0A8H6A7I3"/>
<comment type="caution">
    <text evidence="1">The sequence shown here is derived from an EMBL/GenBank/DDBJ whole genome shotgun (WGS) entry which is preliminary data.</text>
</comment>
<dbReference type="EMBL" id="SPNV01000084">
    <property type="protein sequence ID" value="KAF5861985.1"/>
    <property type="molecule type" value="Genomic_DNA"/>
</dbReference>
<reference evidence="1 2" key="1">
    <citation type="submission" date="2019-04" db="EMBL/GenBank/DDBJ databases">
        <title>Aspergillus burnettii sp. nov., novel species from soil in southeast Queensland.</title>
        <authorList>
            <person name="Gilchrist C.L.M."/>
            <person name="Pitt J.I."/>
            <person name="Lange L."/>
            <person name="Lacey H.J."/>
            <person name="Vuong D."/>
            <person name="Midgley D.J."/>
            <person name="Greenfield P."/>
            <person name="Bradbury M."/>
            <person name="Lacey E."/>
            <person name="Busk P.K."/>
            <person name="Pilgaard B."/>
            <person name="Chooi Y.H."/>
            <person name="Piggott A.M."/>
        </authorList>
    </citation>
    <scope>NUCLEOTIDE SEQUENCE [LARGE SCALE GENOMIC DNA]</scope>
    <source>
        <strain evidence="1 2">FRR 5400</strain>
    </source>
</reference>
<evidence type="ECO:0000313" key="2">
    <source>
        <dbReference type="Proteomes" id="UP000541154"/>
    </source>
</evidence>
<accession>A0A8H6A7I3</accession>
<name>A0A8H6A7I3_PETAA</name>
<keyword evidence="2" id="KW-1185">Reference proteome</keyword>
<dbReference type="Proteomes" id="UP000541154">
    <property type="component" value="Unassembled WGS sequence"/>
</dbReference>
<protein>
    <submittedName>
        <fullName evidence="1">Uncharacterized protein</fullName>
    </submittedName>
</protein>
<organism evidence="1 2">
    <name type="scientific">Petromyces alliaceus</name>
    <name type="common">Aspergillus alliaceus</name>
    <dbReference type="NCBI Taxonomy" id="209559"/>
    <lineage>
        <taxon>Eukaryota</taxon>
        <taxon>Fungi</taxon>
        <taxon>Dikarya</taxon>
        <taxon>Ascomycota</taxon>
        <taxon>Pezizomycotina</taxon>
        <taxon>Eurotiomycetes</taxon>
        <taxon>Eurotiomycetidae</taxon>
        <taxon>Eurotiales</taxon>
        <taxon>Aspergillaceae</taxon>
        <taxon>Aspergillus</taxon>
        <taxon>Aspergillus subgen. Circumdati</taxon>
    </lineage>
</organism>
<evidence type="ECO:0000313" key="1">
    <source>
        <dbReference type="EMBL" id="KAF5861985.1"/>
    </source>
</evidence>
<gene>
    <name evidence="1" type="ORF">ETB97_012219</name>
</gene>